<dbReference type="AlphaFoldDB" id="A0A6J4SVT2"/>
<gene>
    <name evidence="2" type="ORF">AVDCRST_MAG53-2470</name>
</gene>
<organism evidence="2">
    <name type="scientific">uncultured Solirubrobacteraceae bacterium</name>
    <dbReference type="NCBI Taxonomy" id="1162706"/>
    <lineage>
        <taxon>Bacteria</taxon>
        <taxon>Bacillati</taxon>
        <taxon>Actinomycetota</taxon>
        <taxon>Thermoleophilia</taxon>
        <taxon>Solirubrobacterales</taxon>
        <taxon>Solirubrobacteraceae</taxon>
        <taxon>environmental samples</taxon>
    </lineage>
</organism>
<sequence>GDGVRPPGAQSRRARDPARRRAGPGRGPRADALGPGVPAPGRPRPLPGRDRLAARALRARLGGTAARRRPLHRRLHPQGAREARDGASRLPVHPHPRGLRLPLLARDFTPSSHLL</sequence>
<feature type="region of interest" description="Disordered" evidence="1">
    <location>
        <begin position="1"/>
        <end position="115"/>
    </location>
</feature>
<evidence type="ECO:0000313" key="2">
    <source>
        <dbReference type="EMBL" id="CAA9506690.1"/>
    </source>
</evidence>
<accession>A0A6J4SVT2</accession>
<feature type="compositionally biased region" description="Low complexity" evidence="1">
    <location>
        <begin position="54"/>
        <end position="65"/>
    </location>
</feature>
<evidence type="ECO:0000256" key="1">
    <source>
        <dbReference type="SAM" id="MobiDB-lite"/>
    </source>
</evidence>
<reference evidence="2" key="1">
    <citation type="submission" date="2020-02" db="EMBL/GenBank/DDBJ databases">
        <authorList>
            <person name="Meier V. D."/>
        </authorList>
    </citation>
    <scope>NUCLEOTIDE SEQUENCE</scope>
    <source>
        <strain evidence="2">AVDCRST_MAG53</strain>
    </source>
</reference>
<proteinExistence type="predicted"/>
<name>A0A6J4SVT2_9ACTN</name>
<protein>
    <submittedName>
        <fullName evidence="2">Uncharacterized protein</fullName>
    </submittedName>
</protein>
<feature type="non-terminal residue" evidence="2">
    <location>
        <position position="115"/>
    </location>
</feature>
<feature type="compositionally biased region" description="Basic residues" evidence="1">
    <location>
        <begin position="66"/>
        <end position="76"/>
    </location>
</feature>
<feature type="compositionally biased region" description="Pro residues" evidence="1">
    <location>
        <begin position="37"/>
        <end position="46"/>
    </location>
</feature>
<dbReference type="EMBL" id="CADCVR010000076">
    <property type="protein sequence ID" value="CAA9506690.1"/>
    <property type="molecule type" value="Genomic_DNA"/>
</dbReference>
<feature type="non-terminal residue" evidence="2">
    <location>
        <position position="1"/>
    </location>
</feature>